<dbReference type="Pfam" id="PF02321">
    <property type="entry name" value="OEP"/>
    <property type="match status" value="2"/>
</dbReference>
<dbReference type="Gene3D" id="1.20.1600.10">
    <property type="entry name" value="Outer membrane efflux proteins (OEP)"/>
    <property type="match status" value="1"/>
</dbReference>
<feature type="chain" id="PRO_5020830997" evidence="2">
    <location>
        <begin position="24"/>
        <end position="430"/>
    </location>
</feature>
<comment type="similarity">
    <text evidence="1">Belongs to the outer membrane factor (OMF) (TC 1.B.17) family.</text>
</comment>
<dbReference type="InterPro" id="IPR010131">
    <property type="entry name" value="MdtP/NodT-like"/>
</dbReference>
<evidence type="ECO:0000256" key="1">
    <source>
        <dbReference type="ARBA" id="ARBA00007613"/>
    </source>
</evidence>
<organism evidence="3 4">
    <name type="scientific">Sphingobacterium yanglingense</name>
    <dbReference type="NCBI Taxonomy" id="1437280"/>
    <lineage>
        <taxon>Bacteria</taxon>
        <taxon>Pseudomonadati</taxon>
        <taxon>Bacteroidota</taxon>
        <taxon>Sphingobacteriia</taxon>
        <taxon>Sphingobacteriales</taxon>
        <taxon>Sphingobacteriaceae</taxon>
        <taxon>Sphingobacterium</taxon>
    </lineage>
</organism>
<dbReference type="SUPFAM" id="SSF56954">
    <property type="entry name" value="Outer membrane efflux proteins (OEP)"/>
    <property type="match status" value="1"/>
</dbReference>
<dbReference type="GO" id="GO:0015562">
    <property type="term" value="F:efflux transmembrane transporter activity"/>
    <property type="evidence" value="ECO:0007669"/>
    <property type="project" value="InterPro"/>
</dbReference>
<dbReference type="OrthoDB" id="9791261at2"/>
<proteinExistence type="inferred from homology"/>
<dbReference type="PANTHER" id="PTHR30203">
    <property type="entry name" value="OUTER MEMBRANE CATION EFFLUX PROTEIN"/>
    <property type="match status" value="1"/>
</dbReference>
<dbReference type="PANTHER" id="PTHR30203:SF24">
    <property type="entry name" value="BLR4935 PROTEIN"/>
    <property type="match status" value="1"/>
</dbReference>
<dbReference type="InterPro" id="IPR003423">
    <property type="entry name" value="OMP_efflux"/>
</dbReference>
<keyword evidence="4" id="KW-1185">Reference proteome</keyword>
<name>A0A4R6WMJ1_9SPHI</name>
<reference evidence="3 4" key="1">
    <citation type="submission" date="2019-03" db="EMBL/GenBank/DDBJ databases">
        <title>Genomic Encyclopedia of Archaeal and Bacterial Type Strains, Phase II (KMG-II): from individual species to whole genera.</title>
        <authorList>
            <person name="Goeker M."/>
        </authorList>
    </citation>
    <scope>NUCLEOTIDE SEQUENCE [LARGE SCALE GENOMIC DNA]</scope>
    <source>
        <strain evidence="3 4">DSM 28353</strain>
    </source>
</reference>
<feature type="signal peptide" evidence="2">
    <location>
        <begin position="1"/>
        <end position="23"/>
    </location>
</feature>
<sequence>MKKYINIIFSLALLSVGTTQVSAQVLDSSFSYKEIDYTTFVRLVGKNNLAYSAEKFNVDIAEAEILQARVFPDPELSFEASDNGQRRMKMGYGFASELSWTVELGGKRHARLDVVKDQVQVTRLLLEDYFRNLRADATLAYLTALQNKMLLDVQQTSYEQMKKLAEADSIRYRLGSISQVDARQSKLEASTMLNEVFAAEAEWKSALADLSTLLGDEQIDFLWNPTGDLKGLGRDFVLSEIIGEAKMNRADLQAALQQKNLSASLLKLAKANRAIDLGLSLGMDYASYVNNVIAPTPSMTTVKVGISVPLKFSNKHPAEVRSAQWGMLQAEKEHKQTSLVIQSEVTQAYHGYQAAQKQVAQFEAGLLTDAQAILDGKIYSYQRGESSLLELLDAQRTYIEVQQNYYVTQYNCAAALVELERAVGIWDINF</sequence>
<comment type="caution">
    <text evidence="3">The sequence shown here is derived from an EMBL/GenBank/DDBJ whole genome shotgun (WGS) entry which is preliminary data.</text>
</comment>
<evidence type="ECO:0000313" key="4">
    <source>
        <dbReference type="Proteomes" id="UP000295292"/>
    </source>
</evidence>
<evidence type="ECO:0000313" key="3">
    <source>
        <dbReference type="EMBL" id="TDQ80257.1"/>
    </source>
</evidence>
<keyword evidence="2" id="KW-0732">Signal</keyword>
<dbReference type="RefSeq" id="WP_133583993.1">
    <property type="nucleotide sequence ID" value="NZ_SNYV01000011.1"/>
</dbReference>
<protein>
    <submittedName>
        <fullName evidence="3">Cobalt-zinc-cadmium efflux system outer membrane protein</fullName>
    </submittedName>
</protein>
<dbReference type="AlphaFoldDB" id="A0A4R6WMJ1"/>
<dbReference type="Proteomes" id="UP000295292">
    <property type="component" value="Unassembled WGS sequence"/>
</dbReference>
<accession>A0A4R6WMJ1</accession>
<evidence type="ECO:0000256" key="2">
    <source>
        <dbReference type="SAM" id="SignalP"/>
    </source>
</evidence>
<dbReference type="EMBL" id="SNYV01000011">
    <property type="protein sequence ID" value="TDQ80257.1"/>
    <property type="molecule type" value="Genomic_DNA"/>
</dbReference>
<gene>
    <name evidence="3" type="ORF">CLV99_1714</name>
</gene>